<dbReference type="InterPro" id="IPR017972">
    <property type="entry name" value="Cyt_P450_CS"/>
</dbReference>
<evidence type="ECO:0000256" key="3">
    <source>
        <dbReference type="ARBA" id="ARBA00010617"/>
    </source>
</evidence>
<reference evidence="13" key="2">
    <citation type="submission" date="2018-02" db="UniProtKB">
        <authorList>
            <consortium name="EnsemblPlants"/>
        </authorList>
    </citation>
    <scope>IDENTIFICATION</scope>
    <source>
        <strain evidence="13">Williams 82</strain>
    </source>
</reference>
<dbReference type="PRINTS" id="PR00463">
    <property type="entry name" value="EP450I"/>
</dbReference>
<dbReference type="GO" id="GO:0016020">
    <property type="term" value="C:membrane"/>
    <property type="evidence" value="ECO:0000318"/>
    <property type="project" value="GO_Central"/>
</dbReference>
<evidence type="ECO:0000256" key="8">
    <source>
        <dbReference type="ARBA" id="ARBA00023033"/>
    </source>
</evidence>
<dbReference type="SMR" id="I1KIV2"/>
<reference evidence="12" key="3">
    <citation type="submission" date="2018-07" db="EMBL/GenBank/DDBJ databases">
        <title>WGS assembly of Glycine max.</title>
        <authorList>
            <person name="Schmutz J."/>
            <person name="Cannon S."/>
            <person name="Schlueter J."/>
            <person name="Ma J."/>
            <person name="Mitros T."/>
            <person name="Nelson W."/>
            <person name="Hyten D."/>
            <person name="Song Q."/>
            <person name="Thelen J."/>
            <person name="Cheng J."/>
            <person name="Xu D."/>
            <person name="Hellsten U."/>
            <person name="May G."/>
            <person name="Yu Y."/>
            <person name="Sakurai T."/>
            <person name="Umezawa T."/>
            <person name="Bhattacharyya M."/>
            <person name="Sandhu D."/>
            <person name="Valliyodan B."/>
            <person name="Lindquist E."/>
            <person name="Peto M."/>
            <person name="Grant D."/>
            <person name="Shu S."/>
            <person name="Goodstein D."/>
            <person name="Barry K."/>
            <person name="Futrell-Griggs M."/>
            <person name="Abernathy B."/>
            <person name="Du J."/>
            <person name="Tian Z."/>
            <person name="Zhu L."/>
            <person name="Gill N."/>
            <person name="Joshi T."/>
            <person name="Libault M."/>
            <person name="Sethuraman A."/>
            <person name="Zhang X."/>
            <person name="Shinozaki K."/>
            <person name="Nguyen H."/>
            <person name="Wing R."/>
            <person name="Cregan P."/>
            <person name="Specht J."/>
            <person name="Grimwood J."/>
            <person name="Rokhsar D."/>
            <person name="Stacey G."/>
            <person name="Shoemaker R."/>
            <person name="Jackson S."/>
        </authorList>
    </citation>
    <scope>NUCLEOTIDE SEQUENCE</scope>
    <source>
        <tissue evidence="12">Callus</tissue>
    </source>
</reference>
<dbReference type="STRING" id="3847.I1KIV2"/>
<keyword evidence="4 10" id="KW-0349">Heme</keyword>
<evidence type="ECO:0000256" key="7">
    <source>
        <dbReference type="ARBA" id="ARBA00023004"/>
    </source>
</evidence>
<protein>
    <submittedName>
        <fullName evidence="12 13">Uncharacterized protein</fullName>
    </submittedName>
</protein>
<dbReference type="Gramene" id="KRH48460">
    <property type="protein sequence ID" value="KRH48460"/>
    <property type="gene ID" value="GLYMA_07G089900"/>
</dbReference>
<comment type="similarity">
    <text evidence="3 11">Belongs to the cytochrome P450 family.</text>
</comment>
<evidence type="ECO:0000313" key="12">
    <source>
        <dbReference type="EMBL" id="KRH48460.1"/>
    </source>
</evidence>
<keyword evidence="9" id="KW-0472">Membrane</keyword>
<keyword evidence="5 10" id="KW-0479">Metal-binding</keyword>
<evidence type="ECO:0000256" key="1">
    <source>
        <dbReference type="ARBA" id="ARBA00001971"/>
    </source>
</evidence>
<reference evidence="12 13" key="1">
    <citation type="journal article" date="2010" name="Nature">
        <title>Genome sequence of the palaeopolyploid soybean.</title>
        <authorList>
            <person name="Schmutz J."/>
            <person name="Cannon S.B."/>
            <person name="Schlueter J."/>
            <person name="Ma J."/>
            <person name="Mitros T."/>
            <person name="Nelson W."/>
            <person name="Hyten D.L."/>
            <person name="Song Q."/>
            <person name="Thelen J.J."/>
            <person name="Cheng J."/>
            <person name="Xu D."/>
            <person name="Hellsten U."/>
            <person name="May G.D."/>
            <person name="Yu Y."/>
            <person name="Sakurai T."/>
            <person name="Umezawa T."/>
            <person name="Bhattacharyya M.K."/>
            <person name="Sandhu D."/>
            <person name="Valliyodan B."/>
            <person name="Lindquist E."/>
            <person name="Peto M."/>
            <person name="Grant D."/>
            <person name="Shu S."/>
            <person name="Goodstein D."/>
            <person name="Barry K."/>
            <person name="Futrell-Griggs M."/>
            <person name="Abernathy B."/>
            <person name="Du J."/>
            <person name="Tian Z."/>
            <person name="Zhu L."/>
            <person name="Gill N."/>
            <person name="Joshi T."/>
            <person name="Libault M."/>
            <person name="Sethuraman A."/>
            <person name="Zhang X.-C."/>
            <person name="Shinozaki K."/>
            <person name="Nguyen H.T."/>
            <person name="Wing R.A."/>
            <person name="Cregan P."/>
            <person name="Specht J."/>
            <person name="Grimwood J."/>
            <person name="Rokhsar D."/>
            <person name="Stacey G."/>
            <person name="Shoemaker R.C."/>
            <person name="Jackson S.A."/>
        </authorList>
    </citation>
    <scope>NUCLEOTIDE SEQUENCE [LARGE SCALE GENOMIC DNA]</scope>
    <source>
        <strain evidence="13">cv. Williams 82</strain>
        <tissue evidence="12">Callus</tissue>
    </source>
</reference>
<dbReference type="GO" id="GO:0020037">
    <property type="term" value="F:heme binding"/>
    <property type="evidence" value="ECO:0007669"/>
    <property type="project" value="InterPro"/>
</dbReference>
<dbReference type="InParanoid" id="I1KIV2"/>
<dbReference type="PANTHER" id="PTHR47943">
    <property type="entry name" value="CYTOCHROME P450 93A3-LIKE"/>
    <property type="match status" value="1"/>
</dbReference>
<dbReference type="InterPro" id="IPR036396">
    <property type="entry name" value="Cyt_P450_sf"/>
</dbReference>
<dbReference type="PROSITE" id="PS00086">
    <property type="entry name" value="CYTOCHROME_P450"/>
    <property type="match status" value="1"/>
</dbReference>
<keyword evidence="7 10" id="KW-0408">Iron</keyword>
<feature type="binding site" description="axial binding residue" evidence="10">
    <location>
        <position position="444"/>
    </location>
    <ligand>
        <name>heme</name>
        <dbReference type="ChEBI" id="CHEBI:30413"/>
    </ligand>
    <ligandPart>
        <name>Fe</name>
        <dbReference type="ChEBI" id="CHEBI:18248"/>
    </ligandPart>
</feature>
<dbReference type="AlphaFoldDB" id="I1KIV2"/>
<dbReference type="OrthoDB" id="2789670at2759"/>
<name>I1KIV2_SOYBN</name>
<evidence type="ECO:0000256" key="9">
    <source>
        <dbReference type="ARBA" id="ARBA00023136"/>
    </source>
</evidence>
<dbReference type="PRINTS" id="PR00385">
    <property type="entry name" value="P450"/>
</dbReference>
<dbReference type="Gene3D" id="1.10.630.10">
    <property type="entry name" value="Cytochrome P450"/>
    <property type="match status" value="1"/>
</dbReference>
<dbReference type="SUPFAM" id="SSF48264">
    <property type="entry name" value="Cytochrome P450"/>
    <property type="match status" value="1"/>
</dbReference>
<dbReference type="PANTHER" id="PTHR47943:SF9">
    <property type="entry name" value="CYTOCHROME P450"/>
    <property type="match status" value="1"/>
</dbReference>
<comment type="cofactor">
    <cofactor evidence="1 10">
        <name>heme</name>
        <dbReference type="ChEBI" id="CHEBI:30413"/>
    </cofactor>
</comment>
<dbReference type="ExpressionAtlas" id="I1KIV2">
    <property type="expression patterns" value="baseline"/>
</dbReference>
<evidence type="ECO:0000313" key="14">
    <source>
        <dbReference type="Proteomes" id="UP000008827"/>
    </source>
</evidence>
<dbReference type="Pfam" id="PF00067">
    <property type="entry name" value="p450"/>
    <property type="match status" value="1"/>
</dbReference>
<dbReference type="EMBL" id="CM000840">
    <property type="protein sequence ID" value="KRH48460.1"/>
    <property type="molecule type" value="Genomic_DNA"/>
</dbReference>
<evidence type="ECO:0000256" key="4">
    <source>
        <dbReference type="ARBA" id="ARBA00022617"/>
    </source>
</evidence>
<evidence type="ECO:0000256" key="2">
    <source>
        <dbReference type="ARBA" id="ARBA00004370"/>
    </source>
</evidence>
<keyword evidence="8 11" id="KW-0503">Monooxygenase</keyword>
<dbReference type="HOGENOM" id="CLU_001570_4_0_1"/>
<dbReference type="InterPro" id="IPR001128">
    <property type="entry name" value="Cyt_P450"/>
</dbReference>
<gene>
    <name evidence="12" type="ORF">GLYMA_07G089900</name>
</gene>
<dbReference type="Proteomes" id="UP000008827">
    <property type="component" value="Chromosome 7"/>
</dbReference>
<comment type="subcellular location">
    <subcellularLocation>
        <location evidence="2">Membrane</location>
    </subcellularLocation>
</comment>
<evidence type="ECO:0000256" key="10">
    <source>
        <dbReference type="PIRSR" id="PIRSR602401-1"/>
    </source>
</evidence>
<accession>I1KIV2</accession>
<evidence type="ECO:0000313" key="13">
    <source>
        <dbReference type="EnsemblPlants" id="KRH48460"/>
    </source>
</evidence>
<dbReference type="GO" id="GO:0005506">
    <property type="term" value="F:iron ion binding"/>
    <property type="evidence" value="ECO:0007669"/>
    <property type="project" value="InterPro"/>
</dbReference>
<proteinExistence type="inferred from homology"/>
<dbReference type="eggNOG" id="KOG0156">
    <property type="taxonomic scope" value="Eukaryota"/>
</dbReference>
<sequence length="509" mass="57273">MSPLTLVILMVPLVTLIYILCTTTVSRQKQPPLPPGPPRLPIIGNLHMVGGAGTLPHRSLQSLSKRYGPIMSLQLGNVPTVVVSSPEAAELFLKTHDTVFANRPKFETAQYTYGEESVAFAEYGPYWRNVRKVCTTHLLSASKVESFDGLRKREIGAMVESLKEAAMAREVVDVSERVGEVLRDMACKMVLGRNKDDRFDLKGILVETMSVSGAFNLADYVPWLRLFDLQGLTRRSKKISKSLDKMLDEMIEEHQLAPPAQGHLKDFIDILLSLKDQPIHPHDKHAPIIDKRSIKGIVFDMIIGASETSSNVIEWAISELVRHPRVMENLQNELKDVVGINKMVDENDLAKLSYLDMVVKETLRLHPVVPLLAPHESMEDIVIEGYYIKKKSRVIINAWAIGRDPKVWSENAEVFYPERFMNSNIDFKGQDFQLIPFGSGRRSCPGIVMGLTIVKLVLTQLVHCFKWELPCGIGPDELDMNEKSGLSMPRARHLLVIPTYRLLHETLGN</sequence>
<evidence type="ECO:0000256" key="5">
    <source>
        <dbReference type="ARBA" id="ARBA00022723"/>
    </source>
</evidence>
<dbReference type="EnsemblPlants" id="KRH48460">
    <property type="protein sequence ID" value="KRH48460"/>
    <property type="gene ID" value="GLYMA_07G089900"/>
</dbReference>
<dbReference type="InterPro" id="IPR002401">
    <property type="entry name" value="Cyt_P450_E_grp-I"/>
</dbReference>
<dbReference type="OMA" id="DENDIRC"/>
<evidence type="ECO:0000256" key="6">
    <source>
        <dbReference type="ARBA" id="ARBA00023002"/>
    </source>
</evidence>
<dbReference type="CDD" id="cd11072">
    <property type="entry name" value="CYP71-like"/>
    <property type="match status" value="1"/>
</dbReference>
<dbReference type="GO" id="GO:0016709">
    <property type="term" value="F:oxidoreductase activity, acting on paired donors, with incorporation or reduction of molecular oxygen, NAD(P)H as one donor, and incorporation of one atom of oxygen"/>
    <property type="evidence" value="ECO:0000318"/>
    <property type="project" value="GO_Central"/>
</dbReference>
<dbReference type="FunFam" id="1.10.630.10:FF:000011">
    <property type="entry name" value="Cytochrome P450 83B1"/>
    <property type="match status" value="1"/>
</dbReference>
<dbReference type="PaxDb" id="3847-GLYMA07G09970.1"/>
<evidence type="ECO:0000256" key="11">
    <source>
        <dbReference type="RuleBase" id="RU000461"/>
    </source>
</evidence>
<keyword evidence="6 11" id="KW-0560">Oxidoreductase</keyword>
<keyword evidence="14" id="KW-1185">Reference proteome</keyword>
<organism evidence="12">
    <name type="scientific">Glycine max</name>
    <name type="common">Soybean</name>
    <name type="synonym">Glycine hispida</name>
    <dbReference type="NCBI Taxonomy" id="3847"/>
    <lineage>
        <taxon>Eukaryota</taxon>
        <taxon>Viridiplantae</taxon>
        <taxon>Streptophyta</taxon>
        <taxon>Embryophyta</taxon>
        <taxon>Tracheophyta</taxon>
        <taxon>Spermatophyta</taxon>
        <taxon>Magnoliopsida</taxon>
        <taxon>eudicotyledons</taxon>
        <taxon>Gunneridae</taxon>
        <taxon>Pentapetalae</taxon>
        <taxon>rosids</taxon>
        <taxon>fabids</taxon>
        <taxon>Fabales</taxon>
        <taxon>Fabaceae</taxon>
        <taxon>Papilionoideae</taxon>
        <taxon>50 kb inversion clade</taxon>
        <taxon>NPAAA clade</taxon>
        <taxon>indigoferoid/millettioid clade</taxon>
        <taxon>Phaseoleae</taxon>
        <taxon>Glycine</taxon>
        <taxon>Glycine subgen. Soja</taxon>
    </lineage>
</organism>